<dbReference type="InterPro" id="IPR011547">
    <property type="entry name" value="SLC26A/SulP_dom"/>
</dbReference>
<feature type="transmembrane region" description="Helical" evidence="5">
    <location>
        <begin position="334"/>
        <end position="354"/>
    </location>
</feature>
<dbReference type="Pfam" id="PF01740">
    <property type="entry name" value="STAS"/>
    <property type="match status" value="1"/>
</dbReference>
<feature type="transmembrane region" description="Helical" evidence="5">
    <location>
        <begin position="215"/>
        <end position="233"/>
    </location>
</feature>
<feature type="transmembrane region" description="Helical" evidence="5">
    <location>
        <begin position="141"/>
        <end position="160"/>
    </location>
</feature>
<feature type="transmembrane region" description="Helical" evidence="5">
    <location>
        <begin position="85"/>
        <end position="105"/>
    </location>
</feature>
<keyword evidence="8" id="KW-1185">Reference proteome</keyword>
<dbReference type="PROSITE" id="PS50801">
    <property type="entry name" value="STAS"/>
    <property type="match status" value="1"/>
</dbReference>
<keyword evidence="3 5" id="KW-1133">Transmembrane helix</keyword>
<dbReference type="AlphaFoldDB" id="A0A1M6IFI4"/>
<accession>A0A1M6IFI4</accession>
<keyword evidence="4 5" id="KW-0472">Membrane</keyword>
<feature type="transmembrane region" description="Helical" evidence="5">
    <location>
        <begin position="111"/>
        <end position="129"/>
    </location>
</feature>
<dbReference type="Gene3D" id="3.30.750.24">
    <property type="entry name" value="STAS domain"/>
    <property type="match status" value="1"/>
</dbReference>
<reference evidence="7 8" key="1">
    <citation type="submission" date="2016-11" db="EMBL/GenBank/DDBJ databases">
        <authorList>
            <person name="Jaros S."/>
            <person name="Januszkiewicz K."/>
            <person name="Wedrychowicz H."/>
        </authorList>
    </citation>
    <scope>NUCLEOTIDE SEQUENCE [LARGE SCALE GENOMIC DNA]</scope>
    <source>
        <strain evidence="7 8">DSM 12906</strain>
    </source>
</reference>
<dbReference type="STRING" id="1123357.SAMN02745244_02266"/>
<evidence type="ECO:0000256" key="5">
    <source>
        <dbReference type="SAM" id="Phobius"/>
    </source>
</evidence>
<dbReference type="SUPFAM" id="SSF52091">
    <property type="entry name" value="SpoIIaa-like"/>
    <property type="match status" value="1"/>
</dbReference>
<name>A0A1M6IFI4_9ACTN</name>
<dbReference type="PANTHER" id="PTHR11814">
    <property type="entry name" value="SULFATE TRANSPORTER"/>
    <property type="match status" value="1"/>
</dbReference>
<organism evidence="7 8">
    <name type="scientific">Tessaracoccus bendigoensis DSM 12906</name>
    <dbReference type="NCBI Taxonomy" id="1123357"/>
    <lineage>
        <taxon>Bacteria</taxon>
        <taxon>Bacillati</taxon>
        <taxon>Actinomycetota</taxon>
        <taxon>Actinomycetes</taxon>
        <taxon>Propionibacteriales</taxon>
        <taxon>Propionibacteriaceae</taxon>
        <taxon>Tessaracoccus</taxon>
    </lineage>
</organism>
<feature type="transmembrane region" description="Helical" evidence="5">
    <location>
        <begin position="253"/>
        <end position="273"/>
    </location>
</feature>
<dbReference type="Pfam" id="PF00916">
    <property type="entry name" value="Sulfate_transp"/>
    <property type="match status" value="1"/>
</dbReference>
<sequence length="583" mass="61476">MQGREPRLWEKLLPGVVVLRGYERSWLRGDLVSGVTVAAYLIPQVMAYAVIAGLPAVVGLWAVLAPMVIYAVLGTSRQLSIGPESTTALMTAAGVGALVASAGGAAQYAEVAAMMAIAVGVVCIVGWALRLGFLAALLSRPVLIGYMAGIAVMMIVSQLGKVTKIEVTGDDTLGEVVDFATRLGETHVPTMLMSLVVLALLFLSWRLLPRAPGPLIVLLGAAAVVAVLGHERLGLDVVGEVPAGLPTPRFPGLGDLTVWALLPAAVGIAVVGYSDNVLTSRAFAAKRDEHIDPGQELLALGSANIASGIFQGFPVSSSGSRTVLGDSVGSRTQLHSLVAVLCVVACLLFAGPVLSSFPDAALGALVIYAAVRLIYVGEIRRIARFRRSELILTLLTTVCVVAFGVLVGVGIAVGLSLLDLIRRMARAHDGILGYVPGVPGMHDVDDYPDAVQVPGLVVYRYDSPLFFANAEDFLTRAEAAVDDAAAPVRWFLMNAEANVEVDLTAVDILEQLRQRLAIRGIVFAMARVKQDLQVQLDAAGFADEVGQDRIFATLPTAVRAYADWHCRELGEPPPGLPEEVAPH</sequence>
<dbReference type="OrthoDB" id="9769739at2"/>
<evidence type="ECO:0000256" key="1">
    <source>
        <dbReference type="ARBA" id="ARBA00004141"/>
    </source>
</evidence>
<evidence type="ECO:0000256" key="4">
    <source>
        <dbReference type="ARBA" id="ARBA00023136"/>
    </source>
</evidence>
<evidence type="ECO:0000256" key="3">
    <source>
        <dbReference type="ARBA" id="ARBA00022989"/>
    </source>
</evidence>
<evidence type="ECO:0000313" key="7">
    <source>
        <dbReference type="EMBL" id="SHJ33210.1"/>
    </source>
</evidence>
<evidence type="ECO:0000256" key="2">
    <source>
        <dbReference type="ARBA" id="ARBA00022692"/>
    </source>
</evidence>
<protein>
    <submittedName>
        <fullName evidence="7">High affinity sulphate transporter 1</fullName>
    </submittedName>
</protein>
<dbReference type="Proteomes" id="UP000184512">
    <property type="component" value="Unassembled WGS sequence"/>
</dbReference>
<feature type="transmembrane region" description="Helical" evidence="5">
    <location>
        <begin position="45"/>
        <end position="73"/>
    </location>
</feature>
<gene>
    <name evidence="7" type="ORF">SAMN02745244_02266</name>
</gene>
<dbReference type="InterPro" id="IPR001902">
    <property type="entry name" value="SLC26A/SulP_fam"/>
</dbReference>
<comment type="subcellular location">
    <subcellularLocation>
        <location evidence="1">Membrane</location>
        <topology evidence="1">Multi-pass membrane protein</topology>
    </subcellularLocation>
</comment>
<dbReference type="GO" id="GO:0055085">
    <property type="term" value="P:transmembrane transport"/>
    <property type="evidence" value="ECO:0007669"/>
    <property type="project" value="InterPro"/>
</dbReference>
<dbReference type="NCBIfam" id="TIGR00815">
    <property type="entry name" value="sulP"/>
    <property type="match status" value="1"/>
</dbReference>
<dbReference type="CDD" id="cd07042">
    <property type="entry name" value="STAS_SulP_like_sulfate_transporter"/>
    <property type="match status" value="1"/>
</dbReference>
<keyword evidence="2 5" id="KW-0812">Transmembrane</keyword>
<dbReference type="InterPro" id="IPR002645">
    <property type="entry name" value="STAS_dom"/>
</dbReference>
<evidence type="ECO:0000259" key="6">
    <source>
        <dbReference type="PROSITE" id="PS50801"/>
    </source>
</evidence>
<evidence type="ECO:0000313" key="8">
    <source>
        <dbReference type="Proteomes" id="UP000184512"/>
    </source>
</evidence>
<feature type="transmembrane region" description="Helical" evidence="5">
    <location>
        <begin position="360"/>
        <end position="378"/>
    </location>
</feature>
<feature type="domain" description="STAS" evidence="6">
    <location>
        <begin position="446"/>
        <end position="561"/>
    </location>
</feature>
<dbReference type="GO" id="GO:0016020">
    <property type="term" value="C:membrane"/>
    <property type="evidence" value="ECO:0007669"/>
    <property type="project" value="UniProtKB-SubCell"/>
</dbReference>
<dbReference type="InterPro" id="IPR036513">
    <property type="entry name" value="STAS_dom_sf"/>
</dbReference>
<proteinExistence type="predicted"/>
<feature type="transmembrane region" description="Helical" evidence="5">
    <location>
        <begin position="188"/>
        <end position="208"/>
    </location>
</feature>
<feature type="transmembrane region" description="Helical" evidence="5">
    <location>
        <begin position="390"/>
        <end position="418"/>
    </location>
</feature>
<dbReference type="EMBL" id="FQZG01000040">
    <property type="protein sequence ID" value="SHJ33210.1"/>
    <property type="molecule type" value="Genomic_DNA"/>
</dbReference>
<dbReference type="RefSeq" id="WP_073188306.1">
    <property type="nucleotide sequence ID" value="NZ_FQZG01000040.1"/>
</dbReference>